<evidence type="ECO:0000259" key="7">
    <source>
        <dbReference type="Pfam" id="PF07980"/>
    </source>
</evidence>
<keyword evidence="3 6" id="KW-0732">Signal</keyword>
<evidence type="ECO:0000256" key="6">
    <source>
        <dbReference type="SAM" id="SignalP"/>
    </source>
</evidence>
<comment type="subcellular location">
    <subcellularLocation>
        <location evidence="1">Cell outer membrane</location>
    </subcellularLocation>
</comment>
<evidence type="ECO:0000256" key="3">
    <source>
        <dbReference type="ARBA" id="ARBA00022729"/>
    </source>
</evidence>
<feature type="domain" description="SusD-like N-terminal" evidence="8">
    <location>
        <begin position="30"/>
        <end position="201"/>
    </location>
</feature>
<dbReference type="InterPro" id="IPR011990">
    <property type="entry name" value="TPR-like_helical_dom_sf"/>
</dbReference>
<dbReference type="Gene3D" id="1.25.40.390">
    <property type="match status" value="1"/>
</dbReference>
<dbReference type="Pfam" id="PF07980">
    <property type="entry name" value="SusD_RagB"/>
    <property type="match status" value="1"/>
</dbReference>
<feature type="domain" description="RagB/SusD" evidence="7">
    <location>
        <begin position="302"/>
        <end position="394"/>
    </location>
</feature>
<keyword evidence="5" id="KW-0998">Cell outer membrane</keyword>
<dbReference type="SUPFAM" id="SSF48452">
    <property type="entry name" value="TPR-like"/>
    <property type="match status" value="1"/>
</dbReference>
<keyword evidence="4" id="KW-0472">Membrane</keyword>
<evidence type="ECO:0000259" key="8">
    <source>
        <dbReference type="Pfam" id="PF14322"/>
    </source>
</evidence>
<feature type="chain" id="PRO_5045948446" evidence="6">
    <location>
        <begin position="18"/>
        <end position="431"/>
    </location>
</feature>
<organism evidence="9 10">
    <name type="scientific">Postechiella marina</name>
    <dbReference type="NCBI Taxonomy" id="943941"/>
    <lineage>
        <taxon>Bacteria</taxon>
        <taxon>Pseudomonadati</taxon>
        <taxon>Bacteroidota</taxon>
        <taxon>Flavobacteriia</taxon>
        <taxon>Flavobacteriales</taxon>
        <taxon>Flavobacteriaceae</taxon>
        <taxon>Postechiella</taxon>
    </lineage>
</organism>
<dbReference type="EMBL" id="BAABCA010000007">
    <property type="protein sequence ID" value="GAA4238877.1"/>
    <property type="molecule type" value="Genomic_DNA"/>
</dbReference>
<protein>
    <submittedName>
        <fullName evidence="9">RagB/SusD family nutrient uptake outer membrane protein</fullName>
    </submittedName>
</protein>
<evidence type="ECO:0000313" key="9">
    <source>
        <dbReference type="EMBL" id="GAA4238877.1"/>
    </source>
</evidence>
<accession>A0ABP8CG62</accession>
<gene>
    <name evidence="9" type="ORF">GCM10022291_31030</name>
</gene>
<evidence type="ECO:0000256" key="4">
    <source>
        <dbReference type="ARBA" id="ARBA00023136"/>
    </source>
</evidence>
<dbReference type="Proteomes" id="UP001501496">
    <property type="component" value="Unassembled WGS sequence"/>
</dbReference>
<feature type="signal peptide" evidence="6">
    <location>
        <begin position="1"/>
        <end position="17"/>
    </location>
</feature>
<dbReference type="Pfam" id="PF14322">
    <property type="entry name" value="SusD-like_3"/>
    <property type="match status" value="1"/>
</dbReference>
<evidence type="ECO:0000256" key="5">
    <source>
        <dbReference type="ARBA" id="ARBA00023237"/>
    </source>
</evidence>
<evidence type="ECO:0000313" key="10">
    <source>
        <dbReference type="Proteomes" id="UP001501496"/>
    </source>
</evidence>
<comment type="similarity">
    <text evidence="2">Belongs to the SusD family.</text>
</comment>
<evidence type="ECO:0000256" key="1">
    <source>
        <dbReference type="ARBA" id="ARBA00004442"/>
    </source>
</evidence>
<dbReference type="PROSITE" id="PS51257">
    <property type="entry name" value="PROKAR_LIPOPROTEIN"/>
    <property type="match status" value="1"/>
</dbReference>
<comment type="caution">
    <text evidence="9">The sequence shown here is derived from an EMBL/GenBank/DDBJ whole genome shotgun (WGS) entry which is preliminary data.</text>
</comment>
<dbReference type="RefSeq" id="WP_344789260.1">
    <property type="nucleotide sequence ID" value="NZ_BAABCA010000007.1"/>
</dbReference>
<evidence type="ECO:0000256" key="2">
    <source>
        <dbReference type="ARBA" id="ARBA00006275"/>
    </source>
</evidence>
<proteinExistence type="inferred from homology"/>
<keyword evidence="10" id="KW-1185">Reference proteome</keyword>
<dbReference type="CDD" id="cd08977">
    <property type="entry name" value="SusD"/>
    <property type="match status" value="1"/>
</dbReference>
<sequence length="431" mass="46797">MKKIFLIGLIAMLFTTACEDLEQFPPNIASADSLTDFTDVLNAAYYYQQGASTPMAVMGDFRADNMLMQEAPYTDFSEFNNNLSSSMEDQFFRPFYANLYKSILSANNVIENGTDATQIAEAKFLRGLSYFKLAIVFGDVPLNLSGSPSTTDASILARQPVASIYTQVVSDLTDALVLDNSGLSEGRASSIAVNALLGKVYVYMADFGTAQGYLEDAISESAMEGVVLESSTSNVLSDGNSEIIFATQKSVAWGDEYGFSEFTVWYDGSEDKAQPPLNPSLTAAFDAAGDTVRKALTIDEVAEKGVKYSGGLENDWIEIRLSDVILLLAETMNENNVAANTVLPLLDDIRTRAGLASLTGTVTSKDDVRTAILNERRLELAFEGQRWFDLVRTGTVDAAMGVTVNSNYYVFPIPNSEIDATNGVITQNTGY</sequence>
<dbReference type="InterPro" id="IPR012944">
    <property type="entry name" value="SusD_RagB_dom"/>
</dbReference>
<reference evidence="10" key="1">
    <citation type="journal article" date="2019" name="Int. J. Syst. Evol. Microbiol.">
        <title>The Global Catalogue of Microorganisms (GCM) 10K type strain sequencing project: providing services to taxonomists for standard genome sequencing and annotation.</title>
        <authorList>
            <consortium name="The Broad Institute Genomics Platform"/>
            <consortium name="The Broad Institute Genome Sequencing Center for Infectious Disease"/>
            <person name="Wu L."/>
            <person name="Ma J."/>
        </authorList>
    </citation>
    <scope>NUCLEOTIDE SEQUENCE [LARGE SCALE GENOMIC DNA]</scope>
    <source>
        <strain evidence="10">JCM 17630</strain>
    </source>
</reference>
<dbReference type="InterPro" id="IPR033985">
    <property type="entry name" value="SusD-like_N"/>
</dbReference>
<name>A0ABP8CG62_9FLAO</name>